<proteinExistence type="inferred from homology"/>
<comment type="catalytic activity">
    <reaction evidence="1 8 9">
        <text>ATP-dependent breakage, passage and rejoining of double-stranded DNA.</text>
        <dbReference type="EC" id="5.6.2.2"/>
    </reaction>
</comment>
<dbReference type="Pfam" id="PF00521">
    <property type="entry name" value="DNA_topoisoIV"/>
    <property type="match status" value="1"/>
</dbReference>
<evidence type="ECO:0000256" key="10">
    <source>
        <dbReference type="SAM" id="MobiDB-lite"/>
    </source>
</evidence>
<accession>A0A1I7EDZ4</accession>
<dbReference type="GO" id="GO:0006261">
    <property type="term" value="P:DNA-templated DNA replication"/>
    <property type="evidence" value="ECO:0007669"/>
    <property type="project" value="UniProtKB-UniRule"/>
</dbReference>
<feature type="domain" description="Topo IIA-type catalytic" evidence="11">
    <location>
        <begin position="18"/>
        <end position="526"/>
    </location>
</feature>
<dbReference type="GO" id="GO:0034335">
    <property type="term" value="F:DNA negative supercoiling activity"/>
    <property type="evidence" value="ECO:0007669"/>
    <property type="project" value="UniProtKB-ARBA"/>
</dbReference>
<comment type="subunit">
    <text evidence="8">Heterotetramer, composed of two GyrA and two GyrB chains. In the heterotetramer, GyrA contains the active site tyrosine that forms a transient covalent intermediate with DNA, while GyrB binds cofactors and catalyzes ATP hydrolysis.</text>
</comment>
<dbReference type="InterPro" id="IPR005743">
    <property type="entry name" value="GyrA"/>
</dbReference>
<organism evidence="13 14">
    <name type="scientific">Paraburkholderia aspalathi</name>
    <dbReference type="NCBI Taxonomy" id="1324617"/>
    <lineage>
        <taxon>Bacteria</taxon>
        <taxon>Pseudomonadati</taxon>
        <taxon>Pseudomonadota</taxon>
        <taxon>Betaproteobacteria</taxon>
        <taxon>Burkholderiales</taxon>
        <taxon>Burkholderiaceae</taxon>
        <taxon>Paraburkholderia</taxon>
    </lineage>
</organism>
<dbReference type="PANTHER" id="PTHR43493:SF5">
    <property type="entry name" value="DNA GYRASE SUBUNIT A, CHLOROPLASTIC_MITOCHONDRIAL"/>
    <property type="match status" value="1"/>
</dbReference>
<dbReference type="Gene3D" id="3.30.1360.40">
    <property type="match status" value="1"/>
</dbReference>
<dbReference type="EMBL" id="FPBH01000017">
    <property type="protein sequence ID" value="SFU22178.1"/>
    <property type="molecule type" value="Genomic_DNA"/>
</dbReference>
<evidence type="ECO:0000256" key="4">
    <source>
        <dbReference type="ARBA" id="ARBA00022840"/>
    </source>
</evidence>
<feature type="active site" description="O-(5'-phospho-DNA)-tyrosine intermediate" evidence="8 9">
    <location>
        <position position="106"/>
    </location>
</feature>
<dbReference type="Gene3D" id="2.120.10.90">
    <property type="entry name" value="DNA gyrase/topoisomerase IV, subunit A, C-terminal"/>
    <property type="match status" value="1"/>
</dbReference>
<dbReference type="SUPFAM" id="SSF56719">
    <property type="entry name" value="Type II DNA topoisomerase"/>
    <property type="match status" value="1"/>
</dbReference>
<dbReference type="Gene3D" id="1.10.268.10">
    <property type="entry name" value="Topoisomerase, domain 3"/>
    <property type="match status" value="1"/>
</dbReference>
<dbReference type="InterPro" id="IPR013758">
    <property type="entry name" value="Topo_IIA_A/C_ab"/>
</dbReference>
<evidence type="ECO:0000256" key="6">
    <source>
        <dbReference type="ARBA" id="ARBA00023125"/>
    </source>
</evidence>
<dbReference type="PANTHER" id="PTHR43493">
    <property type="entry name" value="DNA GYRASE/TOPOISOMERASE SUBUNIT A"/>
    <property type="match status" value="1"/>
</dbReference>
<dbReference type="EC" id="5.6.2.2" evidence="8"/>
<dbReference type="EMBL" id="CAJNAU010000002">
    <property type="protein sequence ID" value="CAE6698594.1"/>
    <property type="molecule type" value="Genomic_DNA"/>
</dbReference>
<keyword evidence="3 8" id="KW-0547">Nucleotide-binding</keyword>
<reference evidence="13 14" key="1">
    <citation type="submission" date="2016-10" db="EMBL/GenBank/DDBJ databases">
        <authorList>
            <person name="de Groot N.N."/>
        </authorList>
    </citation>
    <scope>NUCLEOTIDE SEQUENCE [LARGE SCALE GENOMIC DNA]</scope>
    <source>
        <strain evidence="13 14">LMG 27731</strain>
    </source>
</reference>
<reference evidence="12 15" key="2">
    <citation type="submission" date="2021-02" db="EMBL/GenBank/DDBJ databases">
        <authorList>
            <person name="Vanwijnsberghe S."/>
        </authorList>
    </citation>
    <scope>NUCLEOTIDE SEQUENCE [LARGE SCALE GENOMIC DNA]</scope>
    <source>
        <strain evidence="12 15">R-69658</strain>
    </source>
</reference>
<evidence type="ECO:0000313" key="13">
    <source>
        <dbReference type="EMBL" id="SFU22178.1"/>
    </source>
</evidence>
<evidence type="ECO:0000256" key="7">
    <source>
        <dbReference type="ARBA" id="ARBA00023235"/>
    </source>
</evidence>
<evidence type="ECO:0000256" key="8">
    <source>
        <dbReference type="HAMAP-Rule" id="MF_01897"/>
    </source>
</evidence>
<dbReference type="InterPro" id="IPR006691">
    <property type="entry name" value="GyrA/parC_rep"/>
</dbReference>
<evidence type="ECO:0000256" key="1">
    <source>
        <dbReference type="ARBA" id="ARBA00000185"/>
    </source>
</evidence>
<evidence type="ECO:0000259" key="11">
    <source>
        <dbReference type="PROSITE" id="PS52040"/>
    </source>
</evidence>
<dbReference type="NCBIfam" id="TIGR01063">
    <property type="entry name" value="gyrA"/>
    <property type="match status" value="1"/>
</dbReference>
<feature type="region of interest" description="Disordered" evidence="10">
    <location>
        <begin position="833"/>
        <end position="862"/>
    </location>
</feature>
<comment type="subcellular location">
    <subcellularLocation>
        <location evidence="8">Cytoplasm</location>
    </subcellularLocation>
</comment>
<dbReference type="HAMAP" id="MF_01897">
    <property type="entry name" value="GyrA"/>
    <property type="match status" value="1"/>
</dbReference>
<protein>
    <recommendedName>
        <fullName evidence="8">DNA gyrase subunit A</fullName>
        <ecNumber evidence="8">5.6.2.2</ecNumber>
    </recommendedName>
</protein>
<keyword evidence="5 8" id="KW-0799">Topoisomerase</keyword>
<sequence length="862" mass="95194">MRRSYLDYAMSVIVGRALPDVRDGLKPVHRRVLYAMHELNNDWNRAYKKSARIVGDVIGKYHPHGDTAVYDTIVRMAQNFSLRYMLVDGQGNFGSVDGDNAAAMRYTEIRMAKIGHELLADIDKETVDFTPNYDGSENEPAILPARIPNLLINGSSGIAVGMATNIPPHNLNEVVDACQHLLKNPEATIDELIEIIPAPDFPTAGIIYGVAGVRDGYRTGRGRVVMRALTHFEEIDRGQRMSIIVDELPYQVNKRSLLERIAELVNEKKLEGISDIRDESDKSGMRVVIELKRGEVPEVVLNNLYKATQLQDTFGMNMVALVDGQPKLLNLKEMLACFLSHRREVLTRRTVYELRKARERGHVLEGLAVALANIDEFIAIIKAAPTPPIAKQELMARPWDSSLVREMLSRAETENASAGGREAYRPDGLNPSFGMQSDGLYRLSDTQAQEILQMRLQRLTGLEQDKIIGEYREVMAQIADLLDILARPERITAIIVEELTSIKAEFGDARRSKIELNATELNTEDLITPQEMVVTMSHAGYVKSQPLSEYSAQKRGGRGKQATAMKEDDWIDTLFIANTHDHILCFSNRGRVYSVKVYEVPQGSRNSRGRPIVNIFPLQDGEKITVVLPVKEFSADKFVFMGTALGTVKKTPLEAFGRVLRKGIIAVGLDDGDYLIGAAITDGQHDVMLFSDSGKAVRFDENDVRPMGREARGVRGMQLEDGQSVIALLVAGDEQQSVLTATENGYGKRTPIIEYTRHGRGTKGMIAIQTSERNGKVVAATLVDQEAQIMLITNTGVLIRTRVSEIREMGRATQGVTLISLDEGTKLSGLQQVAEAEADIDVEGDTEGPAEGDNGGEDGGAA</sequence>
<dbReference type="InterPro" id="IPR013760">
    <property type="entry name" value="Topo_IIA-like_dom_sf"/>
</dbReference>
<comment type="function">
    <text evidence="8">A type II topoisomerase that negatively supercoils closed circular double-stranded (ds) DNA in an ATP-dependent manner to modulate DNA topology and maintain chromosomes in an underwound state. Negative supercoiling favors strand separation, and DNA replication, transcription, recombination and repair, all of which involve strand separation. Also able to catalyze the interconversion of other topological isomers of dsDNA rings, including catenanes and knotted rings. Type II topoisomerases break and join 2 DNA strands simultaneously in an ATP-dependent manner.</text>
</comment>
<evidence type="ECO:0000313" key="15">
    <source>
        <dbReference type="Proteomes" id="UP000674425"/>
    </source>
</evidence>
<dbReference type="GO" id="GO:0005694">
    <property type="term" value="C:chromosome"/>
    <property type="evidence" value="ECO:0007669"/>
    <property type="project" value="InterPro"/>
</dbReference>
<dbReference type="InterPro" id="IPR002205">
    <property type="entry name" value="Topo_IIA_dom_A"/>
</dbReference>
<dbReference type="GO" id="GO:0005524">
    <property type="term" value="F:ATP binding"/>
    <property type="evidence" value="ECO:0007669"/>
    <property type="project" value="UniProtKB-UniRule"/>
</dbReference>
<dbReference type="FunFam" id="2.120.10.90:FF:000004">
    <property type="entry name" value="DNA gyrase subunit A"/>
    <property type="match status" value="1"/>
</dbReference>
<evidence type="ECO:0000313" key="12">
    <source>
        <dbReference type="EMBL" id="CAE6698594.1"/>
    </source>
</evidence>
<evidence type="ECO:0000313" key="14">
    <source>
        <dbReference type="Proteomes" id="UP000198844"/>
    </source>
</evidence>
<dbReference type="PROSITE" id="PS52040">
    <property type="entry name" value="TOPO_IIA"/>
    <property type="match status" value="1"/>
</dbReference>
<evidence type="ECO:0000256" key="3">
    <source>
        <dbReference type="ARBA" id="ARBA00022741"/>
    </source>
</evidence>
<dbReference type="Proteomes" id="UP000674425">
    <property type="component" value="Unassembled WGS sequence"/>
</dbReference>
<dbReference type="SUPFAM" id="SSF101904">
    <property type="entry name" value="GyrA/ParC C-terminal domain-like"/>
    <property type="match status" value="1"/>
</dbReference>
<name>A0A1I7EDZ4_9BURK</name>
<dbReference type="NCBIfam" id="NF004044">
    <property type="entry name" value="PRK05561.1"/>
    <property type="match status" value="1"/>
</dbReference>
<keyword evidence="15" id="KW-1185">Reference proteome</keyword>
<dbReference type="GO" id="GO:0003677">
    <property type="term" value="F:DNA binding"/>
    <property type="evidence" value="ECO:0007669"/>
    <property type="project" value="UniProtKB-UniRule"/>
</dbReference>
<dbReference type="RefSeq" id="WP_234486501.1">
    <property type="nucleotide sequence ID" value="NZ_FPBH01000017.1"/>
</dbReference>
<evidence type="ECO:0000256" key="2">
    <source>
        <dbReference type="ARBA" id="ARBA00008263"/>
    </source>
</evidence>
<dbReference type="InterPro" id="IPR035516">
    <property type="entry name" value="Gyrase/topoIV_suA_C"/>
</dbReference>
<dbReference type="InterPro" id="IPR013757">
    <property type="entry name" value="Topo_IIA_A_a_sf"/>
</dbReference>
<dbReference type="AlphaFoldDB" id="A0A1I7EDZ4"/>
<evidence type="ECO:0000256" key="9">
    <source>
        <dbReference type="PROSITE-ProRule" id="PRU01384"/>
    </source>
</evidence>
<dbReference type="FunFam" id="3.30.1360.40:FF:000002">
    <property type="entry name" value="DNA gyrase subunit A"/>
    <property type="match status" value="1"/>
</dbReference>
<dbReference type="CDD" id="cd00187">
    <property type="entry name" value="TOP4c"/>
    <property type="match status" value="1"/>
</dbReference>
<keyword evidence="7 8" id="KW-0413">Isomerase</keyword>
<dbReference type="Pfam" id="PF03989">
    <property type="entry name" value="DNA_gyraseA_C"/>
    <property type="match status" value="6"/>
</dbReference>
<dbReference type="SMART" id="SM00434">
    <property type="entry name" value="TOP4c"/>
    <property type="match status" value="1"/>
</dbReference>
<dbReference type="GO" id="GO:0006265">
    <property type="term" value="P:DNA topological change"/>
    <property type="evidence" value="ECO:0007669"/>
    <property type="project" value="UniProtKB-UniRule"/>
</dbReference>
<gene>
    <name evidence="8 12" type="primary">gyrA</name>
    <name evidence="12" type="ORF">R69658_00329</name>
    <name evidence="13" type="ORF">SAMN05192563_1017168</name>
</gene>
<dbReference type="GO" id="GO:0005737">
    <property type="term" value="C:cytoplasm"/>
    <property type="evidence" value="ECO:0007669"/>
    <property type="project" value="UniProtKB-SubCell"/>
</dbReference>
<dbReference type="GO" id="GO:0009330">
    <property type="term" value="C:DNA topoisomerase type II (double strand cut, ATP-hydrolyzing) complex"/>
    <property type="evidence" value="ECO:0007669"/>
    <property type="project" value="TreeGrafter"/>
</dbReference>
<dbReference type="Gene3D" id="3.90.199.10">
    <property type="entry name" value="Topoisomerase II, domain 5"/>
    <property type="match status" value="1"/>
</dbReference>
<feature type="compositionally biased region" description="Acidic residues" evidence="10">
    <location>
        <begin position="836"/>
        <end position="856"/>
    </location>
</feature>
<dbReference type="NCBIfam" id="NF004043">
    <property type="entry name" value="PRK05560.1"/>
    <property type="match status" value="1"/>
</dbReference>
<keyword evidence="8" id="KW-0963">Cytoplasm</keyword>
<keyword evidence="6 8" id="KW-0238">DNA-binding</keyword>
<feature type="short sequence motif" description="GyrA-box" evidence="8">
    <location>
        <begin position="553"/>
        <end position="559"/>
    </location>
</feature>
<dbReference type="FunFam" id="3.90.199.10:FF:000001">
    <property type="entry name" value="DNA gyrase subunit A"/>
    <property type="match status" value="1"/>
</dbReference>
<dbReference type="InterPro" id="IPR050220">
    <property type="entry name" value="Type_II_DNA_Topoisomerases"/>
</dbReference>
<keyword evidence="4 8" id="KW-0067">ATP-binding</keyword>
<dbReference type="Proteomes" id="UP000198844">
    <property type="component" value="Unassembled WGS sequence"/>
</dbReference>
<comment type="similarity">
    <text evidence="2 8">Belongs to the type II topoisomerase GyrA/ParC subunit family.</text>
</comment>
<evidence type="ECO:0000256" key="5">
    <source>
        <dbReference type="ARBA" id="ARBA00023029"/>
    </source>
</evidence>
<comment type="miscellaneous">
    <text evidence="8">Few gyrases are as efficient as E.coli at forming negative supercoils. Not all organisms have 2 type II topoisomerases; in organisms with a single type II topoisomerase this enzyme also has to decatenate newly replicated chromosomes.</text>
</comment>